<feature type="transmembrane region" description="Helical" evidence="7">
    <location>
        <begin position="145"/>
        <end position="165"/>
    </location>
</feature>
<accession>A0A642V394</accession>
<comment type="similarity">
    <text evidence="2">Belongs to the major facilitator superfamily.</text>
</comment>
<feature type="transmembrane region" description="Helical" evidence="7">
    <location>
        <begin position="378"/>
        <end position="404"/>
    </location>
</feature>
<dbReference type="OrthoDB" id="3437016at2759"/>
<dbReference type="PROSITE" id="PS50850">
    <property type="entry name" value="MFS"/>
    <property type="match status" value="1"/>
</dbReference>
<evidence type="ECO:0000313" key="9">
    <source>
        <dbReference type="EMBL" id="KAA8912686.1"/>
    </source>
</evidence>
<keyword evidence="10" id="KW-1185">Reference proteome</keyword>
<feature type="transmembrane region" description="Helical" evidence="7">
    <location>
        <begin position="221"/>
        <end position="238"/>
    </location>
</feature>
<feature type="transmembrane region" description="Helical" evidence="7">
    <location>
        <begin position="326"/>
        <end position="345"/>
    </location>
</feature>
<dbReference type="InterPro" id="IPR011701">
    <property type="entry name" value="MFS"/>
</dbReference>
<evidence type="ECO:0000259" key="8">
    <source>
        <dbReference type="PROSITE" id="PS50850"/>
    </source>
</evidence>
<dbReference type="InterPro" id="IPR036259">
    <property type="entry name" value="MFS_trans_sf"/>
</dbReference>
<feature type="transmembrane region" description="Helical" evidence="7">
    <location>
        <begin position="489"/>
        <end position="508"/>
    </location>
</feature>
<keyword evidence="4 7" id="KW-0812">Transmembrane</keyword>
<evidence type="ECO:0000256" key="7">
    <source>
        <dbReference type="SAM" id="Phobius"/>
    </source>
</evidence>
<feature type="domain" description="Major facilitator superfamily (MFS) profile" evidence="8">
    <location>
        <begin position="16"/>
        <end position="513"/>
    </location>
</feature>
<gene>
    <name evidence="9" type="ORF">TRICI_003404</name>
</gene>
<dbReference type="Gene3D" id="1.20.1250.20">
    <property type="entry name" value="MFS general substrate transporter like domains"/>
    <property type="match status" value="1"/>
</dbReference>
<comment type="caution">
    <text evidence="9">The sequence shown here is derived from an EMBL/GenBank/DDBJ whole genome shotgun (WGS) entry which is preliminary data.</text>
</comment>
<keyword evidence="3" id="KW-0813">Transport</keyword>
<dbReference type="GO" id="GO:0015174">
    <property type="term" value="F:basic amino acid transmembrane transporter activity"/>
    <property type="evidence" value="ECO:0007669"/>
    <property type="project" value="TreeGrafter"/>
</dbReference>
<reference evidence="9" key="1">
    <citation type="journal article" date="2019" name="G3 (Bethesda)">
        <title>Genome Assemblies of Two Rare Opportunistic Yeast Pathogens: Diutina rugosa (syn. Candida rugosa) and Trichomonascus ciferrii (syn. Candida ciferrii).</title>
        <authorList>
            <person name="Mixao V."/>
            <person name="Saus E."/>
            <person name="Hansen A.P."/>
            <person name="Lass-Florl C."/>
            <person name="Gabaldon T."/>
        </authorList>
    </citation>
    <scope>NUCLEOTIDE SEQUENCE</scope>
    <source>
        <strain evidence="9">CBS 4856</strain>
    </source>
</reference>
<dbReference type="EMBL" id="SWFS01000248">
    <property type="protein sequence ID" value="KAA8912686.1"/>
    <property type="molecule type" value="Genomic_DNA"/>
</dbReference>
<comment type="subcellular location">
    <subcellularLocation>
        <location evidence="1">Endomembrane system</location>
        <topology evidence="1">Multi-pass membrane protein</topology>
    </subcellularLocation>
</comment>
<dbReference type="Gene3D" id="1.20.1720.10">
    <property type="entry name" value="Multidrug resistance protein D"/>
    <property type="match status" value="1"/>
</dbReference>
<evidence type="ECO:0000256" key="5">
    <source>
        <dbReference type="ARBA" id="ARBA00022989"/>
    </source>
</evidence>
<feature type="transmembrane region" description="Helical" evidence="7">
    <location>
        <begin position="286"/>
        <end position="314"/>
    </location>
</feature>
<feature type="transmembrane region" description="Helical" evidence="7">
    <location>
        <begin position="424"/>
        <end position="441"/>
    </location>
</feature>
<evidence type="ECO:0000256" key="1">
    <source>
        <dbReference type="ARBA" id="ARBA00004127"/>
    </source>
</evidence>
<keyword evidence="6 7" id="KW-0472">Membrane</keyword>
<dbReference type="SUPFAM" id="SSF103473">
    <property type="entry name" value="MFS general substrate transporter"/>
    <property type="match status" value="1"/>
</dbReference>
<feature type="transmembrane region" description="Helical" evidence="7">
    <location>
        <begin position="50"/>
        <end position="69"/>
    </location>
</feature>
<feature type="transmembrane region" description="Helical" evidence="7">
    <location>
        <begin position="352"/>
        <end position="372"/>
    </location>
</feature>
<proteinExistence type="inferred from homology"/>
<feature type="transmembrane region" description="Helical" evidence="7">
    <location>
        <begin position="106"/>
        <end position="133"/>
    </location>
</feature>
<dbReference type="GO" id="GO:0000329">
    <property type="term" value="C:fungal-type vacuole membrane"/>
    <property type="evidence" value="ECO:0007669"/>
    <property type="project" value="TreeGrafter"/>
</dbReference>
<feature type="transmembrane region" description="Helical" evidence="7">
    <location>
        <begin position="12"/>
        <end position="38"/>
    </location>
</feature>
<dbReference type="PANTHER" id="PTHR23501:SF191">
    <property type="entry name" value="VACUOLAR BASIC AMINO ACID TRANSPORTER 4"/>
    <property type="match status" value="1"/>
</dbReference>
<evidence type="ECO:0000256" key="4">
    <source>
        <dbReference type="ARBA" id="ARBA00022692"/>
    </source>
</evidence>
<protein>
    <recommendedName>
        <fullName evidence="8">Major facilitator superfamily (MFS) profile domain-containing protein</fullName>
    </recommendedName>
</protein>
<keyword evidence="5 7" id="KW-1133">Transmembrane helix</keyword>
<feature type="transmembrane region" description="Helical" evidence="7">
    <location>
        <begin position="244"/>
        <end position="266"/>
    </location>
</feature>
<organism evidence="9 10">
    <name type="scientific">Trichomonascus ciferrii</name>
    <dbReference type="NCBI Taxonomy" id="44093"/>
    <lineage>
        <taxon>Eukaryota</taxon>
        <taxon>Fungi</taxon>
        <taxon>Dikarya</taxon>
        <taxon>Ascomycota</taxon>
        <taxon>Saccharomycotina</taxon>
        <taxon>Dipodascomycetes</taxon>
        <taxon>Dipodascales</taxon>
        <taxon>Trichomonascaceae</taxon>
        <taxon>Trichomonascus</taxon>
        <taxon>Trichomonascus ciferrii complex</taxon>
    </lineage>
</organism>
<sequence length="517" mass="55393">MSEKYGQGSVVKLYTTIFVLYFGEVISAIDSTIVASLLSHIASDLNELQNIGWVATSFLIGLAAFQPLYGKLSDIFGRKSVLIACNALFGLGCLICGVSYRLETLVLGRLISGIGGGGVQSLATIAVTDIVPLRQRGIFQSIETMCYSVGAGIGGVFGGVISDYFGWRVAFTVQVPVIFGSIILLWLVFDEPPRDEETEPLLSPTDETPTRKIDRVDFKGSAALVSTLFCLMFAISTGGSDFAWTSPIIIGLFALTPCLANLFIYIEKNCAKEPIIPVSLLTQRTIMSAALTNIFGTMAQYILIYFIPILFASVYSMGPVDVGKRLMANFVGTSSGAVLSGIYLARYGKYYWVNFLGCLLIAFGGVITLSITPHSLTILQYLTLLCSGAGFATTLTISLVAFVVSVPPNMQAVSTSIRNVSRGIGSTLGVSAAASIFNNILQDQLVENVKGPDAQSVIDKVRESVDIIRSLPKEYQIPVVESYDTALKVVITASIGIALLGGAASLCMREYSLHSHK</sequence>
<evidence type="ECO:0000256" key="6">
    <source>
        <dbReference type="ARBA" id="ARBA00023136"/>
    </source>
</evidence>
<evidence type="ECO:0000256" key="2">
    <source>
        <dbReference type="ARBA" id="ARBA00008335"/>
    </source>
</evidence>
<name>A0A642V394_9ASCO</name>
<dbReference type="AlphaFoldDB" id="A0A642V394"/>
<feature type="transmembrane region" description="Helical" evidence="7">
    <location>
        <begin position="81"/>
        <end position="100"/>
    </location>
</feature>
<dbReference type="Proteomes" id="UP000761534">
    <property type="component" value="Unassembled WGS sequence"/>
</dbReference>
<dbReference type="VEuPathDB" id="FungiDB:TRICI_003404"/>
<dbReference type="InterPro" id="IPR020846">
    <property type="entry name" value="MFS_dom"/>
</dbReference>
<dbReference type="Pfam" id="PF07690">
    <property type="entry name" value="MFS_1"/>
    <property type="match status" value="1"/>
</dbReference>
<dbReference type="PANTHER" id="PTHR23501">
    <property type="entry name" value="MAJOR FACILITATOR SUPERFAMILY"/>
    <property type="match status" value="1"/>
</dbReference>
<evidence type="ECO:0000256" key="3">
    <source>
        <dbReference type="ARBA" id="ARBA00022448"/>
    </source>
</evidence>
<dbReference type="GO" id="GO:0012505">
    <property type="term" value="C:endomembrane system"/>
    <property type="evidence" value="ECO:0007669"/>
    <property type="project" value="UniProtKB-SubCell"/>
</dbReference>
<feature type="transmembrane region" description="Helical" evidence="7">
    <location>
        <begin position="171"/>
        <end position="189"/>
    </location>
</feature>
<evidence type="ECO:0000313" key="10">
    <source>
        <dbReference type="Proteomes" id="UP000761534"/>
    </source>
</evidence>